<evidence type="ECO:0000256" key="6">
    <source>
        <dbReference type="RuleBase" id="RU000716"/>
    </source>
</evidence>
<dbReference type="InterPro" id="IPR000838">
    <property type="entry name" value="RNA_pol_sigma70_ECF_CS"/>
</dbReference>
<comment type="similarity">
    <text evidence="1 6">Belongs to the sigma-70 factor family. ECF subfamily.</text>
</comment>
<evidence type="ECO:0000256" key="2">
    <source>
        <dbReference type="ARBA" id="ARBA00023015"/>
    </source>
</evidence>
<dbReference type="SUPFAM" id="SSF88659">
    <property type="entry name" value="Sigma3 and sigma4 domains of RNA polymerase sigma factors"/>
    <property type="match status" value="1"/>
</dbReference>
<gene>
    <name evidence="10" type="ORF">ENS64_06665</name>
</gene>
<protein>
    <recommendedName>
        <fullName evidence="6">RNA polymerase sigma factor</fullName>
    </recommendedName>
</protein>
<keyword evidence="5 6" id="KW-0804">Transcription</keyword>
<proteinExistence type="inferred from homology"/>
<keyword evidence="4 6" id="KW-0238">DNA-binding</keyword>
<dbReference type="PROSITE" id="PS01063">
    <property type="entry name" value="SIGMA70_ECF"/>
    <property type="match status" value="1"/>
</dbReference>
<name>A0A7C4LPS9_9PLAN</name>
<evidence type="ECO:0000259" key="8">
    <source>
        <dbReference type="Pfam" id="PF04542"/>
    </source>
</evidence>
<dbReference type="GO" id="GO:0006352">
    <property type="term" value="P:DNA-templated transcription initiation"/>
    <property type="evidence" value="ECO:0007669"/>
    <property type="project" value="InterPro"/>
</dbReference>
<dbReference type="Pfam" id="PF08281">
    <property type="entry name" value="Sigma70_r4_2"/>
    <property type="match status" value="1"/>
</dbReference>
<dbReference type="InterPro" id="IPR013325">
    <property type="entry name" value="RNA_pol_sigma_r2"/>
</dbReference>
<dbReference type="InterPro" id="IPR036388">
    <property type="entry name" value="WH-like_DNA-bd_sf"/>
</dbReference>
<accession>A0A7C4LPS9</accession>
<keyword evidence="2 6" id="KW-0805">Transcription regulation</keyword>
<evidence type="ECO:0000256" key="4">
    <source>
        <dbReference type="ARBA" id="ARBA00023125"/>
    </source>
</evidence>
<dbReference type="InterPro" id="IPR039425">
    <property type="entry name" value="RNA_pol_sigma-70-like"/>
</dbReference>
<dbReference type="Gene3D" id="1.10.10.10">
    <property type="entry name" value="Winged helix-like DNA-binding domain superfamily/Winged helix DNA-binding domain"/>
    <property type="match status" value="1"/>
</dbReference>
<keyword evidence="3 6" id="KW-0731">Sigma factor</keyword>
<dbReference type="InterPro" id="IPR007627">
    <property type="entry name" value="RNA_pol_sigma70_r2"/>
</dbReference>
<dbReference type="Gene3D" id="1.10.1740.10">
    <property type="match status" value="1"/>
</dbReference>
<sequence>MLRAKNDDDEAFSQLVTAYQDRLIAIFYHIVGSQEAAEDLAQEVFLRIYRARHGYEPTARFSTWLFRIANNLASNTRRDQGRRKEVSLASQDSGPHTLRNADKLPADKSSLMPTRQVDKRELQMLVQQALSTLNERQRMAVLLHKFEDMSYQDIAEAMEMTPTAVKSLLSRARENLRQVLEPHMQLGK</sequence>
<feature type="region of interest" description="Disordered" evidence="7">
    <location>
        <begin position="77"/>
        <end position="111"/>
    </location>
</feature>
<evidence type="ECO:0000256" key="7">
    <source>
        <dbReference type="SAM" id="MobiDB-lite"/>
    </source>
</evidence>
<dbReference type="PANTHER" id="PTHR43133">
    <property type="entry name" value="RNA POLYMERASE ECF-TYPE SIGMA FACTO"/>
    <property type="match status" value="1"/>
</dbReference>
<evidence type="ECO:0000259" key="9">
    <source>
        <dbReference type="Pfam" id="PF08281"/>
    </source>
</evidence>
<dbReference type="NCBIfam" id="TIGR02937">
    <property type="entry name" value="sigma70-ECF"/>
    <property type="match status" value="1"/>
</dbReference>
<dbReference type="PANTHER" id="PTHR43133:SF8">
    <property type="entry name" value="RNA POLYMERASE SIGMA FACTOR HI_1459-RELATED"/>
    <property type="match status" value="1"/>
</dbReference>
<feature type="domain" description="RNA polymerase sigma factor 70 region 4 type 2" evidence="9">
    <location>
        <begin position="124"/>
        <end position="176"/>
    </location>
</feature>
<reference evidence="10" key="1">
    <citation type="journal article" date="2020" name="mSystems">
        <title>Genome- and Community-Level Interaction Insights into Carbon Utilization and Element Cycling Functions of Hydrothermarchaeota in Hydrothermal Sediment.</title>
        <authorList>
            <person name="Zhou Z."/>
            <person name="Liu Y."/>
            <person name="Xu W."/>
            <person name="Pan J."/>
            <person name="Luo Z.H."/>
            <person name="Li M."/>
        </authorList>
    </citation>
    <scope>NUCLEOTIDE SEQUENCE [LARGE SCALE GENOMIC DNA]</scope>
    <source>
        <strain evidence="10">SpSt-508</strain>
    </source>
</reference>
<dbReference type="GO" id="GO:0016987">
    <property type="term" value="F:sigma factor activity"/>
    <property type="evidence" value="ECO:0007669"/>
    <property type="project" value="UniProtKB-KW"/>
</dbReference>
<evidence type="ECO:0000256" key="3">
    <source>
        <dbReference type="ARBA" id="ARBA00023082"/>
    </source>
</evidence>
<dbReference type="InterPro" id="IPR013324">
    <property type="entry name" value="RNA_pol_sigma_r3/r4-like"/>
</dbReference>
<dbReference type="EMBL" id="DSVQ01000012">
    <property type="protein sequence ID" value="HGT38931.1"/>
    <property type="molecule type" value="Genomic_DNA"/>
</dbReference>
<feature type="compositionally biased region" description="Basic and acidic residues" evidence="7">
    <location>
        <begin position="77"/>
        <end position="86"/>
    </location>
</feature>
<organism evidence="10">
    <name type="scientific">Schlesneria paludicola</name>
    <dbReference type="NCBI Taxonomy" id="360056"/>
    <lineage>
        <taxon>Bacteria</taxon>
        <taxon>Pseudomonadati</taxon>
        <taxon>Planctomycetota</taxon>
        <taxon>Planctomycetia</taxon>
        <taxon>Planctomycetales</taxon>
        <taxon>Planctomycetaceae</taxon>
        <taxon>Schlesneria</taxon>
    </lineage>
</organism>
<evidence type="ECO:0000256" key="1">
    <source>
        <dbReference type="ARBA" id="ARBA00010641"/>
    </source>
</evidence>
<dbReference type="GO" id="GO:0003677">
    <property type="term" value="F:DNA binding"/>
    <property type="evidence" value="ECO:0007669"/>
    <property type="project" value="UniProtKB-KW"/>
</dbReference>
<comment type="caution">
    <text evidence="10">The sequence shown here is derived from an EMBL/GenBank/DDBJ whole genome shotgun (WGS) entry which is preliminary data.</text>
</comment>
<evidence type="ECO:0000256" key="5">
    <source>
        <dbReference type="ARBA" id="ARBA00023163"/>
    </source>
</evidence>
<dbReference type="SUPFAM" id="SSF88946">
    <property type="entry name" value="Sigma2 domain of RNA polymerase sigma factors"/>
    <property type="match status" value="1"/>
</dbReference>
<dbReference type="InterPro" id="IPR014284">
    <property type="entry name" value="RNA_pol_sigma-70_dom"/>
</dbReference>
<dbReference type="CDD" id="cd06171">
    <property type="entry name" value="Sigma70_r4"/>
    <property type="match status" value="1"/>
</dbReference>
<evidence type="ECO:0000313" key="10">
    <source>
        <dbReference type="EMBL" id="HGT38931.1"/>
    </source>
</evidence>
<dbReference type="AlphaFoldDB" id="A0A7C4LPS9"/>
<dbReference type="InterPro" id="IPR013249">
    <property type="entry name" value="RNA_pol_sigma70_r4_t2"/>
</dbReference>
<feature type="domain" description="RNA polymerase sigma-70 region 2" evidence="8">
    <location>
        <begin position="15"/>
        <end position="83"/>
    </location>
</feature>
<dbReference type="Pfam" id="PF04542">
    <property type="entry name" value="Sigma70_r2"/>
    <property type="match status" value="1"/>
</dbReference>